<organism evidence="2 3">
    <name type="scientific">Nisaea acidiphila</name>
    <dbReference type="NCBI Taxonomy" id="1862145"/>
    <lineage>
        <taxon>Bacteria</taxon>
        <taxon>Pseudomonadati</taxon>
        <taxon>Pseudomonadota</taxon>
        <taxon>Alphaproteobacteria</taxon>
        <taxon>Rhodospirillales</taxon>
        <taxon>Thalassobaculaceae</taxon>
        <taxon>Nisaea</taxon>
    </lineage>
</organism>
<feature type="signal peptide" evidence="1">
    <location>
        <begin position="1"/>
        <end position="25"/>
    </location>
</feature>
<dbReference type="RefSeq" id="WP_257766994.1">
    <property type="nucleotide sequence ID" value="NZ_CP102480.1"/>
</dbReference>
<name>A0A9J7AMT9_9PROT</name>
<evidence type="ECO:0000313" key="2">
    <source>
        <dbReference type="EMBL" id="UUX48487.1"/>
    </source>
</evidence>
<keyword evidence="1" id="KW-0732">Signal</keyword>
<reference evidence="2" key="1">
    <citation type="submission" date="2022-08" db="EMBL/GenBank/DDBJ databases">
        <title>Nisaea acidiphila sp. nov., isolated from a marine algal debris and emended description of the genus Nisaea Urios et al. 2008.</title>
        <authorList>
            <person name="Kwon K."/>
        </authorList>
    </citation>
    <scope>NUCLEOTIDE SEQUENCE</scope>
    <source>
        <strain evidence="2">MEBiC11861</strain>
    </source>
</reference>
<protein>
    <submittedName>
        <fullName evidence="2">Transporter</fullName>
    </submittedName>
</protein>
<feature type="chain" id="PRO_5039891090" evidence="1">
    <location>
        <begin position="26"/>
        <end position="385"/>
    </location>
</feature>
<dbReference type="InterPro" id="IPR025737">
    <property type="entry name" value="FApF"/>
</dbReference>
<dbReference type="Pfam" id="PF13557">
    <property type="entry name" value="Phenol_MetA_deg"/>
    <property type="match status" value="1"/>
</dbReference>
<keyword evidence="3" id="KW-1185">Reference proteome</keyword>
<sequence length="385" mass="40749">MAKILRLSLLRAGAAAAVIAGSVHLAGAQQSGHGTHNHQTTGHMHEASGDGTMNHGHGMAMDSHGHPLPIGVMGARSPMKGRFMLGARVMEMKMDELLRGSDGISPEEAATSVANPFAPPATVRMVPTEMTTRMAMVSAMYGVTDDFGVMAMVPYVEKEMTMVTFSGMSGSTRLGENSADSSGLGDVKVGGTYTLYRSGGHRIIAVGAVSLPTGSIEETGRMLMANGMYMTRRLPYGMQLGSGTVDFLPGLTYTGASGKLSWGAQYKAVLRMQSENSEDYRLGNIHHVTGWLGYRVTDWFQATGRLVARTEDVVHGQDPNISGAAIGANPDNYGSERIGGLLGFNITPGNGLRVGAEAGLPLYERVNGTRLGASWSARLGVTYMF</sequence>
<dbReference type="KEGG" id="naci:NUH88_13830"/>
<dbReference type="Proteomes" id="UP001060336">
    <property type="component" value="Chromosome"/>
</dbReference>
<gene>
    <name evidence="2" type="ORF">NUH88_13830</name>
</gene>
<dbReference type="AlphaFoldDB" id="A0A9J7AMT9"/>
<accession>A0A9J7AMT9</accession>
<dbReference type="EMBL" id="CP102480">
    <property type="protein sequence ID" value="UUX48487.1"/>
    <property type="molecule type" value="Genomic_DNA"/>
</dbReference>
<evidence type="ECO:0000313" key="3">
    <source>
        <dbReference type="Proteomes" id="UP001060336"/>
    </source>
</evidence>
<proteinExistence type="predicted"/>
<evidence type="ECO:0000256" key="1">
    <source>
        <dbReference type="SAM" id="SignalP"/>
    </source>
</evidence>